<dbReference type="SUPFAM" id="SSF47807">
    <property type="entry name" value="5' to 3' exonuclease, C-terminal subdomain"/>
    <property type="match status" value="1"/>
</dbReference>
<dbReference type="CDD" id="cd09898">
    <property type="entry name" value="H3TH_53EXO"/>
    <property type="match status" value="1"/>
</dbReference>
<proteinExistence type="predicted"/>
<keyword evidence="2" id="KW-0378">Hydrolase</keyword>
<gene>
    <name evidence="7" type="ORF">EJA12_14250</name>
    <name evidence="8" type="ORF">SAMN04488126_1337</name>
</gene>
<dbReference type="Gene3D" id="3.40.50.1010">
    <property type="entry name" value="5'-nuclease"/>
    <property type="match status" value="1"/>
</dbReference>
<dbReference type="SUPFAM" id="SSF88723">
    <property type="entry name" value="PIN domain-like"/>
    <property type="match status" value="1"/>
</dbReference>
<comment type="function">
    <text evidence="4">5'-3' exonuclease acting preferentially on double-stranded DNA.</text>
</comment>
<evidence type="ECO:0000313" key="7">
    <source>
        <dbReference type="EMBL" id="RSK24375.1"/>
    </source>
</evidence>
<dbReference type="Pfam" id="PF01367">
    <property type="entry name" value="5_3_exonuc"/>
    <property type="match status" value="1"/>
</dbReference>
<reference evidence="7 10" key="2">
    <citation type="submission" date="2018-12" db="EMBL/GenBank/DDBJ databases">
        <title>Comparitive functional genomics of dry heat resistant strains isolated from the viking spacecraft.</title>
        <authorList>
            <person name="Seuylemezian A."/>
            <person name="Vaishampayan P."/>
        </authorList>
    </citation>
    <scope>NUCLEOTIDE SEQUENCE [LARGE SCALE GENOMIC DNA]</scope>
    <source>
        <strain evidence="7 10">M6-11</strain>
    </source>
</reference>
<name>A0A1G7H2C3_9BACL</name>
<dbReference type="Gene3D" id="1.10.150.20">
    <property type="entry name" value="5' to 3' exonuclease, C-terminal subdomain"/>
    <property type="match status" value="1"/>
</dbReference>
<keyword evidence="3" id="KW-0238">DNA-binding</keyword>
<dbReference type="InterPro" id="IPR036279">
    <property type="entry name" value="5-3_exonuclease_C_sf"/>
</dbReference>
<dbReference type="Proteomes" id="UP000272481">
    <property type="component" value="Unassembled WGS sequence"/>
</dbReference>
<dbReference type="InterPro" id="IPR029060">
    <property type="entry name" value="PIN-like_dom_sf"/>
</dbReference>
<evidence type="ECO:0000256" key="2">
    <source>
        <dbReference type="ARBA" id="ARBA00022801"/>
    </source>
</evidence>
<evidence type="ECO:0000313" key="10">
    <source>
        <dbReference type="Proteomes" id="UP000272481"/>
    </source>
</evidence>
<reference evidence="8 9" key="1">
    <citation type="submission" date="2016-10" db="EMBL/GenBank/DDBJ databases">
        <authorList>
            <person name="de Groot N.N."/>
        </authorList>
    </citation>
    <scope>NUCLEOTIDE SEQUENCE [LARGE SCALE GENOMIC DNA]</scope>
    <source>
        <strain evidence="8 9">CGMCC 1.6762</strain>
    </source>
</reference>
<dbReference type="InterPro" id="IPR002421">
    <property type="entry name" value="5-3_exonuclease"/>
</dbReference>
<evidence type="ECO:0000256" key="5">
    <source>
        <dbReference type="ARBA" id="ARBA00050026"/>
    </source>
</evidence>
<dbReference type="OrthoDB" id="9806424at2"/>
<evidence type="ECO:0000313" key="8">
    <source>
        <dbReference type="EMBL" id="SDE94582.1"/>
    </source>
</evidence>
<dbReference type="AlphaFoldDB" id="A0A1G7H2C3"/>
<dbReference type="PANTHER" id="PTHR42646:SF2">
    <property type="entry name" value="5'-3' EXONUCLEASE FAMILY PROTEIN"/>
    <property type="match status" value="1"/>
</dbReference>
<evidence type="ECO:0000256" key="3">
    <source>
        <dbReference type="ARBA" id="ARBA00023125"/>
    </source>
</evidence>
<accession>A0A1G7H2C3</accession>
<dbReference type="RefSeq" id="WP_092098998.1">
    <property type="nucleotide sequence ID" value="NZ_FNAR01000033.1"/>
</dbReference>
<dbReference type="GO" id="GO:0003677">
    <property type="term" value="F:DNA binding"/>
    <property type="evidence" value="ECO:0007669"/>
    <property type="project" value="UniProtKB-KW"/>
</dbReference>
<evidence type="ECO:0000256" key="1">
    <source>
        <dbReference type="ARBA" id="ARBA00022722"/>
    </source>
</evidence>
<organism evidence="8 9">
    <name type="scientific">Bhargavaea beijingensis</name>
    <dbReference type="NCBI Taxonomy" id="426756"/>
    <lineage>
        <taxon>Bacteria</taxon>
        <taxon>Bacillati</taxon>
        <taxon>Bacillota</taxon>
        <taxon>Bacilli</taxon>
        <taxon>Bacillales</taxon>
        <taxon>Caryophanaceae</taxon>
        <taxon>Bhargavaea</taxon>
    </lineage>
</organism>
<dbReference type="PANTHER" id="PTHR42646">
    <property type="entry name" value="FLAP ENDONUCLEASE XNI"/>
    <property type="match status" value="1"/>
</dbReference>
<dbReference type="SMART" id="SM00475">
    <property type="entry name" value="53EXOc"/>
    <property type="match status" value="1"/>
</dbReference>
<evidence type="ECO:0000256" key="4">
    <source>
        <dbReference type="ARBA" id="ARBA00049957"/>
    </source>
</evidence>
<dbReference type="GO" id="GO:0017108">
    <property type="term" value="F:5'-flap endonuclease activity"/>
    <property type="evidence" value="ECO:0007669"/>
    <property type="project" value="InterPro"/>
</dbReference>
<dbReference type="InterPro" id="IPR020046">
    <property type="entry name" value="5-3_exonucl_a-hlix_arch_N"/>
</dbReference>
<dbReference type="InterPro" id="IPR038969">
    <property type="entry name" value="FEN"/>
</dbReference>
<keyword evidence="10" id="KW-1185">Reference proteome</keyword>
<dbReference type="EMBL" id="FNAR01000033">
    <property type="protein sequence ID" value="SDE94582.1"/>
    <property type="molecule type" value="Genomic_DNA"/>
</dbReference>
<dbReference type="STRING" id="426756.SAMN04488126_1337"/>
<keyword evidence="1" id="KW-0540">Nuclease</keyword>
<dbReference type="InterPro" id="IPR008918">
    <property type="entry name" value="HhH2"/>
</dbReference>
<dbReference type="GO" id="GO:0033567">
    <property type="term" value="P:DNA replication, Okazaki fragment processing"/>
    <property type="evidence" value="ECO:0007669"/>
    <property type="project" value="InterPro"/>
</dbReference>
<protein>
    <recommendedName>
        <fullName evidence="5">5'-3' exonuclease</fullName>
    </recommendedName>
</protein>
<dbReference type="Pfam" id="PF02739">
    <property type="entry name" value="5_3_exonuc_N"/>
    <property type="match status" value="1"/>
</dbReference>
<dbReference type="SMART" id="SM00279">
    <property type="entry name" value="HhH2"/>
    <property type="match status" value="1"/>
</dbReference>
<dbReference type="CDD" id="cd09859">
    <property type="entry name" value="PIN_53EXO"/>
    <property type="match status" value="1"/>
</dbReference>
<dbReference type="EMBL" id="RWGW01000029">
    <property type="protein sequence ID" value="RSK24375.1"/>
    <property type="molecule type" value="Genomic_DNA"/>
</dbReference>
<feature type="domain" description="5'-3' exonuclease" evidence="6">
    <location>
        <begin position="16"/>
        <end position="279"/>
    </location>
</feature>
<dbReference type="GO" id="GO:0008409">
    <property type="term" value="F:5'-3' exonuclease activity"/>
    <property type="evidence" value="ECO:0007669"/>
    <property type="project" value="InterPro"/>
</dbReference>
<evidence type="ECO:0000313" key="9">
    <source>
        <dbReference type="Proteomes" id="UP000198823"/>
    </source>
</evidence>
<keyword evidence="8" id="KW-0269">Exonuclease</keyword>
<dbReference type="Proteomes" id="UP000198823">
    <property type="component" value="Unassembled WGS sequence"/>
</dbReference>
<sequence length="317" mass="35674">MDTLEKAETAKRKETERPKLLLIDGMAVLFRAFFATSVHGRFMRNEEGIPTNAVQGFLGHALSAQSIFRPTHIAVCWDMGAYTFRNDLYEGYKANRPEPPEEMKPQFDLGRESAYLLGWKSFGMNGVEADDLIGSLVARWKDEADILVVTGDRDLLQLLAPGVRIAFMKKGHTVFDIYTDDRFREEYGFEPDQFVDLKAFTGDASDGYPGVKGIGPKTATKLIQEYGSVKGVLQHLDDLKPAVRKKITEQLDMLHLSRELAEIDCHVVFDAEIDRLEVPVYGPDTAQALETEGYPTAARRLLTLFPGFGEQEEWPFS</sequence>
<dbReference type="FunFam" id="1.10.150.20:FF:000003">
    <property type="entry name" value="DNA polymerase I"/>
    <property type="match status" value="1"/>
</dbReference>
<evidence type="ECO:0000259" key="6">
    <source>
        <dbReference type="SMART" id="SM00475"/>
    </source>
</evidence>
<dbReference type="InterPro" id="IPR020045">
    <property type="entry name" value="DNA_polI_H3TH"/>
</dbReference>